<protein>
    <recommendedName>
        <fullName evidence="2">SET domain-containing protein</fullName>
    </recommendedName>
</protein>
<feature type="region of interest" description="Disordered" evidence="1">
    <location>
        <begin position="136"/>
        <end position="168"/>
    </location>
</feature>
<gene>
    <name evidence="3" type="ORF">EGW08_012086</name>
</gene>
<dbReference type="EMBL" id="RQTK01000408">
    <property type="protein sequence ID" value="RUS80163.1"/>
    <property type="molecule type" value="Genomic_DNA"/>
</dbReference>
<dbReference type="Pfam" id="PF21549">
    <property type="entry name" value="PRDM2_PR"/>
    <property type="match status" value="1"/>
</dbReference>
<evidence type="ECO:0000259" key="2">
    <source>
        <dbReference type="Pfam" id="PF21549"/>
    </source>
</evidence>
<dbReference type="Proteomes" id="UP000271974">
    <property type="component" value="Unassembled WGS sequence"/>
</dbReference>
<feature type="compositionally biased region" description="Polar residues" evidence="1">
    <location>
        <begin position="396"/>
        <end position="407"/>
    </location>
</feature>
<dbReference type="OrthoDB" id="6162168at2759"/>
<dbReference type="STRING" id="188477.A0A3S0ZJ47"/>
<feature type="region of interest" description="Disordered" evidence="1">
    <location>
        <begin position="252"/>
        <end position="274"/>
    </location>
</feature>
<feature type="compositionally biased region" description="Basic and acidic residues" evidence="1">
    <location>
        <begin position="408"/>
        <end position="442"/>
    </location>
</feature>
<organism evidence="3 4">
    <name type="scientific">Elysia chlorotica</name>
    <name type="common">Eastern emerald elysia</name>
    <name type="synonym">Sea slug</name>
    <dbReference type="NCBI Taxonomy" id="188477"/>
    <lineage>
        <taxon>Eukaryota</taxon>
        <taxon>Metazoa</taxon>
        <taxon>Spiralia</taxon>
        <taxon>Lophotrochozoa</taxon>
        <taxon>Mollusca</taxon>
        <taxon>Gastropoda</taxon>
        <taxon>Heterobranchia</taxon>
        <taxon>Euthyneura</taxon>
        <taxon>Panpulmonata</taxon>
        <taxon>Sacoglossa</taxon>
        <taxon>Placobranchoidea</taxon>
        <taxon>Plakobranchidae</taxon>
        <taxon>Elysia</taxon>
    </lineage>
</organism>
<reference evidence="3 4" key="1">
    <citation type="submission" date="2019-01" db="EMBL/GenBank/DDBJ databases">
        <title>A draft genome assembly of the solar-powered sea slug Elysia chlorotica.</title>
        <authorList>
            <person name="Cai H."/>
            <person name="Li Q."/>
            <person name="Fang X."/>
            <person name="Li J."/>
            <person name="Curtis N.E."/>
            <person name="Altenburger A."/>
            <person name="Shibata T."/>
            <person name="Feng M."/>
            <person name="Maeda T."/>
            <person name="Schwartz J.A."/>
            <person name="Shigenobu S."/>
            <person name="Lundholm N."/>
            <person name="Nishiyama T."/>
            <person name="Yang H."/>
            <person name="Hasebe M."/>
            <person name="Li S."/>
            <person name="Pierce S.K."/>
            <person name="Wang J."/>
        </authorList>
    </citation>
    <scope>NUCLEOTIDE SEQUENCE [LARGE SCALE GENOMIC DNA]</scope>
    <source>
        <strain evidence="3">EC2010</strain>
        <tissue evidence="3">Whole organism of an adult</tissue>
    </source>
</reference>
<dbReference type="InterPro" id="IPR046341">
    <property type="entry name" value="SET_dom_sf"/>
</dbReference>
<keyword evidence="4" id="KW-1185">Reference proteome</keyword>
<feature type="region of interest" description="Disordered" evidence="1">
    <location>
        <begin position="360"/>
        <end position="485"/>
    </location>
</feature>
<dbReference type="Gene3D" id="2.170.270.10">
    <property type="entry name" value="SET domain"/>
    <property type="match status" value="1"/>
</dbReference>
<feature type="compositionally biased region" description="Low complexity" evidence="1">
    <location>
        <begin position="467"/>
        <end position="477"/>
    </location>
</feature>
<feature type="compositionally biased region" description="Polar residues" evidence="1">
    <location>
        <begin position="378"/>
        <end position="389"/>
    </location>
</feature>
<dbReference type="CDD" id="cd10534">
    <property type="entry name" value="PR-SET_PRDM-like"/>
    <property type="match status" value="1"/>
</dbReference>
<dbReference type="InterPro" id="IPR001214">
    <property type="entry name" value="SET_dom"/>
</dbReference>
<dbReference type="AlphaFoldDB" id="A0A3S0ZJ47"/>
<evidence type="ECO:0000313" key="3">
    <source>
        <dbReference type="EMBL" id="RUS80163.1"/>
    </source>
</evidence>
<comment type="caution">
    <text evidence="3">The sequence shown here is derived from an EMBL/GenBank/DDBJ whole genome shotgun (WGS) entry which is preliminary data.</text>
</comment>
<feature type="compositionally biased region" description="Basic and acidic residues" evidence="1">
    <location>
        <begin position="136"/>
        <end position="153"/>
    </location>
</feature>
<feature type="domain" description="SET" evidence="2">
    <location>
        <begin position="26"/>
        <end position="132"/>
    </location>
</feature>
<evidence type="ECO:0000256" key="1">
    <source>
        <dbReference type="SAM" id="MobiDB-lite"/>
    </source>
</evidence>
<accession>A0A3S0ZJ47</accession>
<proteinExistence type="predicted"/>
<sequence>MYACVLIPRELTLVLSAHPSPRPSATSPAHKVSVCSNTDLRPGTVFYPDEGEARFDRLDARVSPPEDDARPDLLVQGQRVRHCNWVRFVRSTLDPSSANMISSKVRGQAFFQVTRPVAPGEEMVVLFHAESAADKRVDGARSKPDVDSGEGYHKHTAGGLERQAKKDTETVLSAAASPVLSFQHDHREEIPSLSLPSTLSTFSSAPISSSLTLPAMKMSSLASSLMPGALGFPGLGLRGSLYEQLGRVSTGQLHRQDQQNGHRHHSIRGSETPLSAQSRVAGHAVFTSTPISAVTQAQREEADIHNSDVLGRKRGYDVFEDDAEKGKTPILYSSVSEKMNAHNPRSLHFGSSFSESESMSLSAVSCDSPQLHKHQGESGDSPSEGTNVDDSLRDFSASSPMFTSGSSHSRETSKETSKETSRETSKETSRETSWEMSREMSREMSSTSAMNLSLDIDRPNRQEPCTSSSSIPNNSSRESGHWKEGLVMMVIHQ</sequence>
<evidence type="ECO:0000313" key="4">
    <source>
        <dbReference type="Proteomes" id="UP000271974"/>
    </source>
</evidence>
<name>A0A3S0ZJ47_ELYCH</name>